<dbReference type="AlphaFoldDB" id="A0AAD4NIH0"/>
<reference evidence="1" key="1">
    <citation type="submission" date="2022-01" db="EMBL/GenBank/DDBJ databases">
        <title>Genome Sequence Resource for Two Populations of Ditylenchus destructor, the Migratory Endoparasitic Phytonematode.</title>
        <authorList>
            <person name="Zhang H."/>
            <person name="Lin R."/>
            <person name="Xie B."/>
        </authorList>
    </citation>
    <scope>NUCLEOTIDE SEQUENCE</scope>
    <source>
        <strain evidence="1">BazhouSP</strain>
    </source>
</reference>
<dbReference type="Proteomes" id="UP001201812">
    <property type="component" value="Unassembled WGS sequence"/>
</dbReference>
<organism evidence="1 2">
    <name type="scientific">Ditylenchus destructor</name>
    <dbReference type="NCBI Taxonomy" id="166010"/>
    <lineage>
        <taxon>Eukaryota</taxon>
        <taxon>Metazoa</taxon>
        <taxon>Ecdysozoa</taxon>
        <taxon>Nematoda</taxon>
        <taxon>Chromadorea</taxon>
        <taxon>Rhabditida</taxon>
        <taxon>Tylenchina</taxon>
        <taxon>Tylenchomorpha</taxon>
        <taxon>Sphaerularioidea</taxon>
        <taxon>Anguinidae</taxon>
        <taxon>Anguininae</taxon>
        <taxon>Ditylenchus</taxon>
    </lineage>
</organism>
<protein>
    <submittedName>
        <fullName evidence="1">Uncharacterized protein</fullName>
    </submittedName>
</protein>
<evidence type="ECO:0000313" key="2">
    <source>
        <dbReference type="Proteomes" id="UP001201812"/>
    </source>
</evidence>
<keyword evidence="2" id="KW-1185">Reference proteome</keyword>
<accession>A0AAD4NIH0</accession>
<sequence length="71" mass="7504">MSVARGLATVGNMCFYINITQYIAVESKVQAVASLFSDLSIGATAELTPPKRATLAQIEQEMGPNSVQTAV</sequence>
<gene>
    <name evidence="1" type="ORF">DdX_02955</name>
</gene>
<evidence type="ECO:0000313" key="1">
    <source>
        <dbReference type="EMBL" id="KAI1726247.1"/>
    </source>
</evidence>
<name>A0AAD4NIH0_9BILA</name>
<proteinExistence type="predicted"/>
<dbReference type="EMBL" id="JAKKPZ010000002">
    <property type="protein sequence ID" value="KAI1726247.1"/>
    <property type="molecule type" value="Genomic_DNA"/>
</dbReference>
<comment type="caution">
    <text evidence="1">The sequence shown here is derived from an EMBL/GenBank/DDBJ whole genome shotgun (WGS) entry which is preliminary data.</text>
</comment>